<evidence type="ECO:0000256" key="10">
    <source>
        <dbReference type="ARBA" id="ARBA00048508"/>
    </source>
</evidence>
<dbReference type="InterPro" id="IPR050259">
    <property type="entry name" value="SDR"/>
</dbReference>
<comment type="pathway">
    <text evidence="1 13">Lipid metabolism; fatty acid biosynthesis.</text>
</comment>
<dbReference type="AlphaFoldDB" id="A0A250WX60"/>
<protein>
    <recommendedName>
        <fullName evidence="3 13">3-oxoacyl-[acyl-carrier-protein] reductase</fullName>
        <ecNumber evidence="3 13">1.1.1.100</ecNumber>
    </recommendedName>
</protein>
<dbReference type="FunFam" id="3.40.50.720:FF:000037">
    <property type="entry name" value="3-oxoacyl-[acyl-carrier-protein] reductase FabG"/>
    <property type="match status" value="1"/>
</dbReference>
<feature type="binding site" evidence="12">
    <location>
        <begin position="194"/>
        <end position="198"/>
    </location>
    <ligand>
        <name>NADP(+)</name>
        <dbReference type="ChEBI" id="CHEBI:58349"/>
    </ligand>
</feature>
<dbReference type="PRINTS" id="PR00081">
    <property type="entry name" value="GDHRDH"/>
</dbReference>
<evidence type="ECO:0000256" key="5">
    <source>
        <dbReference type="ARBA" id="ARBA00022832"/>
    </source>
</evidence>
<dbReference type="NCBIfam" id="NF009466">
    <property type="entry name" value="PRK12826.1-2"/>
    <property type="match status" value="1"/>
</dbReference>
<evidence type="ECO:0000256" key="7">
    <source>
        <dbReference type="ARBA" id="ARBA00023002"/>
    </source>
</evidence>
<dbReference type="Gene3D" id="3.40.50.720">
    <property type="entry name" value="NAD(P)-binding Rossmann-like Domain"/>
    <property type="match status" value="1"/>
</dbReference>
<accession>A0A250WX60</accession>
<dbReference type="GO" id="GO:0051287">
    <property type="term" value="F:NAD binding"/>
    <property type="evidence" value="ECO:0007669"/>
    <property type="project" value="UniProtKB-UniRule"/>
</dbReference>
<evidence type="ECO:0000313" key="15">
    <source>
        <dbReference type="EMBL" id="GAX75401.1"/>
    </source>
</evidence>
<dbReference type="GO" id="GO:0004316">
    <property type="term" value="F:3-oxoacyl-[acyl-carrier-protein] reductase (NADPH) activity"/>
    <property type="evidence" value="ECO:0007669"/>
    <property type="project" value="UniProtKB-UniRule"/>
</dbReference>
<dbReference type="PANTHER" id="PTHR42879">
    <property type="entry name" value="3-OXOACYL-(ACYL-CARRIER-PROTEIN) REDUCTASE"/>
    <property type="match status" value="1"/>
</dbReference>
<dbReference type="UniPathway" id="UPA00094"/>
<dbReference type="Proteomes" id="UP000232323">
    <property type="component" value="Unassembled WGS sequence"/>
</dbReference>
<feature type="binding site" evidence="12">
    <location>
        <begin position="51"/>
        <end position="54"/>
    </location>
    <ligand>
        <name>NADP(+)</name>
        <dbReference type="ChEBI" id="CHEBI:58349"/>
    </ligand>
</feature>
<keyword evidence="9 13" id="KW-0275">Fatty acid biosynthesis</keyword>
<name>A0A250WX60_9CHLO</name>
<proteinExistence type="inferred from homology"/>
<dbReference type="PRINTS" id="PR00080">
    <property type="entry name" value="SDRFAMILY"/>
</dbReference>
<gene>
    <name evidence="15" type="ORF">CEUSTIGMA_g2845.t1</name>
</gene>
<dbReference type="EMBL" id="BEGY01000012">
    <property type="protein sequence ID" value="GAX75401.1"/>
    <property type="molecule type" value="Genomic_DNA"/>
</dbReference>
<comment type="catalytic activity">
    <reaction evidence="10 13">
        <text>a (3R)-hydroxyacyl-[ACP] + NADP(+) = a 3-oxoacyl-[ACP] + NADPH + H(+)</text>
        <dbReference type="Rhea" id="RHEA:17397"/>
        <dbReference type="Rhea" id="RHEA-COMP:9916"/>
        <dbReference type="Rhea" id="RHEA-COMP:9945"/>
        <dbReference type="ChEBI" id="CHEBI:15378"/>
        <dbReference type="ChEBI" id="CHEBI:57783"/>
        <dbReference type="ChEBI" id="CHEBI:58349"/>
        <dbReference type="ChEBI" id="CHEBI:78776"/>
        <dbReference type="ChEBI" id="CHEBI:78827"/>
        <dbReference type="EC" id="1.1.1.100"/>
    </reaction>
</comment>
<dbReference type="SUPFAM" id="SSF51735">
    <property type="entry name" value="NAD(P)-binding Rossmann-fold domains"/>
    <property type="match status" value="1"/>
</dbReference>
<dbReference type="PROSITE" id="PS00061">
    <property type="entry name" value="ADH_SHORT"/>
    <property type="match status" value="1"/>
</dbReference>
<dbReference type="CDD" id="cd05333">
    <property type="entry name" value="BKR_SDR_c"/>
    <property type="match status" value="1"/>
</dbReference>
<evidence type="ECO:0000313" key="16">
    <source>
        <dbReference type="Proteomes" id="UP000232323"/>
    </source>
</evidence>
<dbReference type="InterPro" id="IPR036291">
    <property type="entry name" value="NAD(P)-bd_dom_sf"/>
</dbReference>
<dbReference type="OrthoDB" id="1393670at2759"/>
<organism evidence="15 16">
    <name type="scientific">Chlamydomonas eustigma</name>
    <dbReference type="NCBI Taxonomy" id="1157962"/>
    <lineage>
        <taxon>Eukaryota</taxon>
        <taxon>Viridiplantae</taxon>
        <taxon>Chlorophyta</taxon>
        <taxon>core chlorophytes</taxon>
        <taxon>Chlorophyceae</taxon>
        <taxon>CS clade</taxon>
        <taxon>Chlamydomonadales</taxon>
        <taxon>Chlamydomonadaceae</taxon>
        <taxon>Chlamydomonas</taxon>
    </lineage>
</organism>
<evidence type="ECO:0000256" key="9">
    <source>
        <dbReference type="ARBA" id="ARBA00023160"/>
    </source>
</evidence>
<evidence type="ECO:0000256" key="11">
    <source>
        <dbReference type="PIRSR" id="PIRSR611284-1"/>
    </source>
</evidence>
<dbReference type="GO" id="GO:0009507">
    <property type="term" value="C:chloroplast"/>
    <property type="evidence" value="ECO:0007669"/>
    <property type="project" value="UniProtKB-SubCell"/>
</dbReference>
<keyword evidence="4 13" id="KW-0444">Lipid biosynthesis</keyword>
<evidence type="ECO:0000256" key="12">
    <source>
        <dbReference type="PIRSR" id="PIRSR611284-2"/>
    </source>
</evidence>
<comment type="similarity">
    <text evidence="2 13">Belongs to the short-chain dehydrogenases/reductases (SDR) family.</text>
</comment>
<evidence type="ECO:0000256" key="1">
    <source>
        <dbReference type="ARBA" id="ARBA00005194"/>
    </source>
</evidence>
<comment type="subcellular location">
    <subcellularLocation>
        <location evidence="13">Plastid</location>
        <location evidence="13">Chloroplast</location>
    </subcellularLocation>
    <subcellularLocation>
        <location evidence="13">Plastid</location>
    </subcellularLocation>
    <text evidence="13">And non-photosynthetic plastids.</text>
</comment>
<evidence type="ECO:0000256" key="13">
    <source>
        <dbReference type="RuleBase" id="RU366074"/>
    </source>
</evidence>
<keyword evidence="7 13" id="KW-0560">Oxidoreductase</keyword>
<evidence type="ECO:0000259" key="14">
    <source>
        <dbReference type="SMART" id="SM00822"/>
    </source>
</evidence>
<feature type="binding site" evidence="12">
    <location>
        <position position="227"/>
    </location>
    <ligand>
        <name>NADP(+)</name>
        <dbReference type="ChEBI" id="CHEBI:58349"/>
    </ligand>
</feature>
<comment type="subunit">
    <text evidence="13">Homotetramer.</text>
</comment>
<keyword evidence="5 13" id="KW-0276">Fatty acid metabolism</keyword>
<evidence type="ECO:0000256" key="2">
    <source>
        <dbReference type="ARBA" id="ARBA00006484"/>
    </source>
</evidence>
<evidence type="ECO:0000256" key="4">
    <source>
        <dbReference type="ARBA" id="ARBA00022516"/>
    </source>
</evidence>
<reference evidence="15 16" key="1">
    <citation type="submission" date="2017-08" db="EMBL/GenBank/DDBJ databases">
        <title>Acidophilic green algal genome provides insights into adaptation to an acidic environment.</title>
        <authorList>
            <person name="Hirooka S."/>
            <person name="Hirose Y."/>
            <person name="Kanesaki Y."/>
            <person name="Higuchi S."/>
            <person name="Fujiwara T."/>
            <person name="Onuma R."/>
            <person name="Era A."/>
            <person name="Ohbayashi R."/>
            <person name="Uzuka A."/>
            <person name="Nozaki H."/>
            <person name="Yoshikawa H."/>
            <person name="Miyagishima S.Y."/>
        </authorList>
    </citation>
    <scope>NUCLEOTIDE SEQUENCE [LARGE SCALE GENOMIC DNA]</scope>
    <source>
        <strain evidence="15 16">NIES-2499</strain>
    </source>
</reference>
<feature type="binding site" evidence="12">
    <location>
        <position position="129"/>
    </location>
    <ligand>
        <name>NADP(+)</name>
        <dbReference type="ChEBI" id="CHEBI:58349"/>
    </ligand>
</feature>
<keyword evidence="6 12" id="KW-0521">NADP</keyword>
<comment type="caution">
    <text evidence="15">The sequence shown here is derived from an EMBL/GenBank/DDBJ whole genome shotgun (WGS) entry which is preliminary data.</text>
</comment>
<dbReference type="NCBIfam" id="TIGR01830">
    <property type="entry name" value="3oxo_ACP_reduc"/>
    <property type="match status" value="1"/>
</dbReference>
<dbReference type="STRING" id="1157962.A0A250WX60"/>
<dbReference type="InterPro" id="IPR057326">
    <property type="entry name" value="KR_dom"/>
</dbReference>
<feature type="domain" description="Ketoreductase" evidence="14">
    <location>
        <begin position="45"/>
        <end position="230"/>
    </location>
</feature>
<keyword evidence="8 13" id="KW-0443">Lipid metabolism</keyword>
<dbReference type="InterPro" id="IPR011284">
    <property type="entry name" value="3oxo_ACP_reduc"/>
</dbReference>
<dbReference type="InterPro" id="IPR020904">
    <property type="entry name" value="Sc_DH/Rdtase_CS"/>
</dbReference>
<keyword evidence="16" id="KW-1185">Reference proteome</keyword>
<feature type="active site" description="Proton acceptor" evidence="11">
    <location>
        <position position="194"/>
    </location>
</feature>
<evidence type="ECO:0000256" key="3">
    <source>
        <dbReference type="ARBA" id="ARBA00012948"/>
    </source>
</evidence>
<dbReference type="Pfam" id="PF13561">
    <property type="entry name" value="adh_short_C2"/>
    <property type="match status" value="1"/>
</dbReference>
<dbReference type="GO" id="GO:0006633">
    <property type="term" value="P:fatty acid biosynthetic process"/>
    <property type="evidence" value="ECO:0007669"/>
    <property type="project" value="UniProtKB-UniPathway"/>
</dbReference>
<feature type="binding site" evidence="12">
    <location>
        <begin position="102"/>
        <end position="103"/>
    </location>
    <ligand>
        <name>NADP(+)</name>
        <dbReference type="ChEBI" id="CHEBI:58349"/>
    </ligand>
</feature>
<sequence length="288" mass="30508">MIIKMLSSGCKAAMLVKTTPSVRPWHAAKNTRALCVHVKASDEKPVALVTGASRGIGRAIALELAKSGARVVVNYASSAGAAEEVSKMITELGSEALIIKANVGKREEIDAMFKEVTEKWGRVDVLVNNAGITRDTLLMRMKPEQWQEVIDTNLTGVFYCTQNACKLMSKAKKGRIVNITSVVGVTGNAGQANYSASKAGVIGLTKTVAREYSSRGITCNAIAPGFIASDMTAAIDKKYEEAILANIPLGRYGQPEEVAGLARFLALDPAAAYVTGQVINVDGGMVMA</sequence>
<dbReference type="EC" id="1.1.1.100" evidence="3 13"/>
<evidence type="ECO:0000256" key="6">
    <source>
        <dbReference type="ARBA" id="ARBA00022857"/>
    </source>
</evidence>
<dbReference type="PANTHER" id="PTHR42879:SF2">
    <property type="entry name" value="3-OXOACYL-[ACYL-CARRIER-PROTEIN] REDUCTASE FABG"/>
    <property type="match status" value="1"/>
</dbReference>
<dbReference type="NCBIfam" id="NF005559">
    <property type="entry name" value="PRK07231.1"/>
    <property type="match status" value="1"/>
</dbReference>
<dbReference type="InterPro" id="IPR002347">
    <property type="entry name" value="SDR_fam"/>
</dbReference>
<dbReference type="SMART" id="SM00822">
    <property type="entry name" value="PKS_KR"/>
    <property type="match status" value="1"/>
</dbReference>
<evidence type="ECO:0000256" key="8">
    <source>
        <dbReference type="ARBA" id="ARBA00023098"/>
    </source>
</evidence>